<evidence type="ECO:0000256" key="1">
    <source>
        <dbReference type="SAM" id="MobiDB-lite"/>
    </source>
</evidence>
<dbReference type="SMART" id="SM00256">
    <property type="entry name" value="FBOX"/>
    <property type="match status" value="1"/>
</dbReference>
<proteinExistence type="predicted"/>
<gene>
    <name evidence="3" type="primary">pipB2_2</name>
    <name evidence="3" type="ORF">Lmac_0882</name>
</gene>
<dbReference type="STRING" id="466.Lmac_0882"/>
<evidence type="ECO:0000313" key="3">
    <source>
        <dbReference type="EMBL" id="KTD29707.1"/>
    </source>
</evidence>
<sequence length="1013" mass="113643">MSSNGKTIDNVQVQLEAIRQARHKRYVGEQTAETAKQLLSFLEGINETLIQYSFPSDRKIDLFASQQCHDQYICALIDMSSKLKAFTASYEELKGYEMQCVISAIASTHESDDTMELKRTLVSLAQRITLLGQEVELLLSEQVNARDNERRALDESIISKTNSVKENINYLFSMIKRAEVEADTQDFISTVTESVAQEETAFISKDNQAFSYLLALPVEVQQHILSNLSLRELAKVRETCKELRAIAEDVFNTRCKPSHIVVFLSQANASEGNQFVAEYQQTDYYKALKQKVVQNQQMTNEEMICYTLTRDNSMLPQGLALALESESLDENTREHLKLIDKAESVLSHTPIKNYHKDNKELLKLLALHDSEKFLNLFAGTSLFAYDLSHQNLAGYCFINTVFCHPYAKSSLEGANFSGANLRLAQLDDCNLRGVNFCGANLSQARLNGAVLKDAVLDGANLTGANLVLTALINVDLRTVDLSQVNLEWTFLKNVRLVPETSIETPEALELFLSEFEQRFSGHSAGSLNTIRGALLEDLARLIDAKTIPLAAKLNYLEVVLARYNAQSLTTVLLPFKNPCADLHRKMTGNEKEKGKEHPLKAEFLGHVHNILTAIEKLPTVKPQSNQRNRRQKTPKPVGPRTVSHAINLGIQQINECLAKDPHLKNGSQICEAFGIDEFVWHLIFHGTKSPLMWPSQRPTVIDYPCSELNEKHTKLYAGEVFNGELFEVNLLRTISPTELEEELYGEEDFVIVGEDRNETVVKLGGLLFHYAPGGKGSVEARVEIIDFEKHQLKPGFKIDLGRYGALKFEMFMPFDPFVNYGAATSCTADIERSDLEIIEAGYSLKRKIIEYIFATQKGCNLYLEKRQEAQLFEEKEALSDEKEVKGAISSTQTSQVAPFFQTWQQTHPASSLKEEDEKSHGQKEDSYELDQKPKQATFKPAQSQVETKDSSVNPAHKGALPCAAVASAGNNPHAFYHSTRAQGSEKAEQRRKLRSKRPPIEVPEQAQGSCVIS</sequence>
<dbReference type="Gene3D" id="2.160.20.80">
    <property type="entry name" value="E3 ubiquitin-protein ligase SopA"/>
    <property type="match status" value="1"/>
</dbReference>
<organism evidence="3 4">
    <name type="scientific">Legionella maceachernii</name>
    <dbReference type="NCBI Taxonomy" id="466"/>
    <lineage>
        <taxon>Bacteria</taxon>
        <taxon>Pseudomonadati</taxon>
        <taxon>Pseudomonadota</taxon>
        <taxon>Gammaproteobacteria</taxon>
        <taxon>Legionellales</taxon>
        <taxon>Legionellaceae</taxon>
        <taxon>Legionella</taxon>
    </lineage>
</organism>
<dbReference type="SUPFAM" id="SSF81383">
    <property type="entry name" value="F-box domain"/>
    <property type="match status" value="1"/>
</dbReference>
<dbReference type="Pfam" id="PF12937">
    <property type="entry name" value="F-box-like"/>
    <property type="match status" value="1"/>
</dbReference>
<reference evidence="3 4" key="1">
    <citation type="submission" date="2015-11" db="EMBL/GenBank/DDBJ databases">
        <title>Genomic analysis of 38 Legionella species identifies large and diverse effector repertoires.</title>
        <authorList>
            <person name="Burstein D."/>
            <person name="Amaro F."/>
            <person name="Zusman T."/>
            <person name="Lifshitz Z."/>
            <person name="Cohen O."/>
            <person name="Gilbert J.A."/>
            <person name="Pupko T."/>
            <person name="Shuman H.A."/>
            <person name="Segal G."/>
        </authorList>
    </citation>
    <scope>NUCLEOTIDE SEQUENCE [LARGE SCALE GENOMIC DNA]</scope>
    <source>
        <strain evidence="3 4">PX-1-G2-E2</strain>
    </source>
</reference>
<feature type="region of interest" description="Disordered" evidence="1">
    <location>
        <begin position="969"/>
        <end position="1013"/>
    </location>
</feature>
<feature type="compositionally biased region" description="Polar residues" evidence="1">
    <location>
        <begin position="940"/>
        <end position="953"/>
    </location>
</feature>
<dbReference type="EMBL" id="LNYL01000022">
    <property type="protein sequence ID" value="KTD29707.1"/>
    <property type="molecule type" value="Genomic_DNA"/>
</dbReference>
<dbReference type="RefSeq" id="WP_058451691.1">
    <property type="nucleotide sequence ID" value="NZ_LNYL01000022.1"/>
</dbReference>
<dbReference type="PANTHER" id="PTHR47200">
    <property type="entry name" value="THYLAKOID LUMENAL 15 KDA PROTEIN 1, CHLOROPLASTIC"/>
    <property type="match status" value="1"/>
</dbReference>
<dbReference type="SUPFAM" id="SSF141571">
    <property type="entry name" value="Pentapeptide repeat-like"/>
    <property type="match status" value="1"/>
</dbReference>
<dbReference type="Proteomes" id="UP000054908">
    <property type="component" value="Unassembled WGS sequence"/>
</dbReference>
<protein>
    <submittedName>
        <fullName evidence="3">Secreted effector protein pipB2</fullName>
    </submittedName>
</protein>
<feature type="region of interest" description="Disordered" evidence="1">
    <location>
        <begin position="618"/>
        <end position="641"/>
    </location>
</feature>
<evidence type="ECO:0000259" key="2">
    <source>
        <dbReference type="PROSITE" id="PS50181"/>
    </source>
</evidence>
<dbReference type="Gene3D" id="1.20.1280.50">
    <property type="match status" value="1"/>
</dbReference>
<dbReference type="PROSITE" id="PS50181">
    <property type="entry name" value="FBOX"/>
    <property type="match status" value="1"/>
</dbReference>
<evidence type="ECO:0000313" key="4">
    <source>
        <dbReference type="Proteomes" id="UP000054908"/>
    </source>
</evidence>
<dbReference type="PANTHER" id="PTHR47200:SF2">
    <property type="entry name" value="THYLAKOID LUMENAL 15 KDA PROTEIN 1, CHLOROPLASTIC"/>
    <property type="match status" value="1"/>
</dbReference>
<dbReference type="OrthoDB" id="5654006at2"/>
<comment type="caution">
    <text evidence="3">The sequence shown here is derived from an EMBL/GenBank/DDBJ whole genome shotgun (WGS) entry which is preliminary data.</text>
</comment>
<dbReference type="InterPro" id="IPR044213">
    <property type="entry name" value="At2g44920-like"/>
</dbReference>
<feature type="domain" description="F-box" evidence="2">
    <location>
        <begin position="210"/>
        <end position="254"/>
    </location>
</feature>
<feature type="region of interest" description="Disordered" evidence="1">
    <location>
        <begin position="905"/>
        <end position="957"/>
    </location>
</feature>
<dbReference type="Pfam" id="PF00805">
    <property type="entry name" value="Pentapeptide"/>
    <property type="match status" value="1"/>
</dbReference>
<keyword evidence="4" id="KW-1185">Reference proteome</keyword>
<dbReference type="InterPro" id="IPR036047">
    <property type="entry name" value="F-box-like_dom_sf"/>
</dbReference>
<dbReference type="AlphaFoldDB" id="A0A0W0WBI0"/>
<dbReference type="InterPro" id="IPR001646">
    <property type="entry name" value="5peptide_repeat"/>
</dbReference>
<feature type="compositionally biased region" description="Basic and acidic residues" evidence="1">
    <location>
        <begin position="912"/>
        <end position="933"/>
    </location>
</feature>
<accession>A0A0W0WBI0</accession>
<dbReference type="PATRIC" id="fig|466.6.peg.942"/>
<dbReference type="InterPro" id="IPR001810">
    <property type="entry name" value="F-box_dom"/>
</dbReference>
<name>A0A0W0WBI0_9GAMM</name>